<feature type="DNA-binding region" description="OmpR/PhoB-type" evidence="2">
    <location>
        <begin position="6"/>
        <end position="104"/>
    </location>
</feature>
<dbReference type="SMART" id="SM00862">
    <property type="entry name" value="Trans_reg_C"/>
    <property type="match status" value="1"/>
</dbReference>
<dbReference type="SUPFAM" id="SSF46894">
    <property type="entry name" value="C-terminal effector domain of the bipartite response regulators"/>
    <property type="match status" value="1"/>
</dbReference>
<dbReference type="Pfam" id="PF25872">
    <property type="entry name" value="HTH_77"/>
    <property type="match status" value="1"/>
</dbReference>
<dbReference type="InterPro" id="IPR001867">
    <property type="entry name" value="OmpR/PhoB-type_DNA-bd"/>
</dbReference>
<proteinExistence type="predicted"/>
<sequence length="950" mass="103128">MSFAPAEEFRFGPFCLLPDHSVLLKDGEPVRLGSRATEILTLLVRNAGMLVTKAQILEQVWPDTIVVEANLSVHMSALRRALDDVDAASPYIVTIPGRGYRFTAGVSADLQENPYQAVANAPPSNLPLLLTRLIGRSETLDALDRQLAEQRLVTIVGTGGVGKTALALNAAERQLGRWRDGVWIADFASLADADLVPAALATVLGLEVRSSNPVPGLISALTDKEMLLLLDNCEHVIEAVAMIANALLQSARSVAILATSREPLTIPGENVLRLEPLSVPPETEIVGAREALHYAAIELLSERARAIDAVFVLGDEDALAASLICRKLGGVPLAIEFASALVPIFGLRGLSTRLDDRLRLLGDGHRSALPRHRTLTAALDWSYQLLEPSEQRVLRRLAIFTGGFTIEAATAVMGPDVDETEVAEIVARLVRKSLVSPDMRDARLRFRLLETTRAFALLALEEAREGAAASRLHAEYYARVLHGDGELSPASDDYGAFVPDLDNIRAALRWATSAGGNIPTALAIGAGALPIWFGLSLLTECGTRMSALMDGLDPSHRQSPHGAAIDIAIQATGIFTFGAPDASYRDWTERERMAANENDLIERVRLLLGRWTYNIRMPDYELADEQSMTMEEVARSGTGMPATGDAPLAFLVDPAHLVATASWARGTTLHHVGDLAAARTYLERFLDQETPAMRSFFMAITGFDRRASVLGLLGNLKCVAGDVDAGLEDTCTGIAEARTTGKALPLCEALQWGCFTMLLMAEPETDVGLLIDELLRTAKNHSLYSHFGVALCLKGYQFAAAGKHERAIDLLRQGLVQLREAHYGPFDPFFVGILGTSLAAVGQVREAQRSIETFEEARETHHGFCGPELLRRKALLAAISGNPDLAEAGLKTARDDAVQQGAQLWQWRAGSDLAALYQARERLDQTLRERETLTQAISGQIQSRVPRPHW</sequence>
<dbReference type="PANTHER" id="PTHR47691">
    <property type="entry name" value="REGULATOR-RELATED"/>
    <property type="match status" value="1"/>
</dbReference>
<dbReference type="EMBL" id="JBHTLS010000091">
    <property type="protein sequence ID" value="MFD1104319.1"/>
    <property type="molecule type" value="Genomic_DNA"/>
</dbReference>
<keyword evidence="4" id="KW-0067">ATP-binding</keyword>
<evidence type="ECO:0000256" key="2">
    <source>
        <dbReference type="PROSITE-ProRule" id="PRU01091"/>
    </source>
</evidence>
<dbReference type="CDD" id="cd00383">
    <property type="entry name" value="trans_reg_C"/>
    <property type="match status" value="1"/>
</dbReference>
<comment type="caution">
    <text evidence="4">The sequence shown here is derived from an EMBL/GenBank/DDBJ whole genome shotgun (WGS) entry which is preliminary data.</text>
</comment>
<dbReference type="Pfam" id="PF00486">
    <property type="entry name" value="Trans_reg_C"/>
    <property type="match status" value="1"/>
</dbReference>
<dbReference type="RefSeq" id="WP_380909542.1">
    <property type="nucleotide sequence ID" value="NZ_JBHTLS010000091.1"/>
</dbReference>
<keyword evidence="5" id="KW-1185">Reference proteome</keyword>
<evidence type="ECO:0000313" key="4">
    <source>
        <dbReference type="EMBL" id="MFD1104319.1"/>
    </source>
</evidence>
<dbReference type="InterPro" id="IPR027417">
    <property type="entry name" value="P-loop_NTPase"/>
</dbReference>
<keyword evidence="1 2" id="KW-0238">DNA-binding</keyword>
<dbReference type="SUPFAM" id="SSF52540">
    <property type="entry name" value="P-loop containing nucleoside triphosphate hydrolases"/>
    <property type="match status" value="1"/>
</dbReference>
<dbReference type="GO" id="GO:0005524">
    <property type="term" value="F:ATP binding"/>
    <property type="evidence" value="ECO:0007669"/>
    <property type="project" value="UniProtKB-KW"/>
</dbReference>
<dbReference type="InterPro" id="IPR016032">
    <property type="entry name" value="Sig_transdc_resp-reg_C-effctor"/>
</dbReference>
<gene>
    <name evidence="4" type="ORF">ACFQ24_05425</name>
</gene>
<reference evidence="5" key="1">
    <citation type="journal article" date="2019" name="Int. J. Syst. Evol. Microbiol.">
        <title>The Global Catalogue of Microorganisms (GCM) 10K type strain sequencing project: providing services to taxonomists for standard genome sequencing and annotation.</title>
        <authorList>
            <consortium name="The Broad Institute Genomics Platform"/>
            <consortium name="The Broad Institute Genome Sequencing Center for Infectious Disease"/>
            <person name="Wu L."/>
            <person name="Ma J."/>
        </authorList>
    </citation>
    <scope>NUCLEOTIDE SEQUENCE [LARGE SCALE GENOMIC DNA]</scope>
    <source>
        <strain evidence="5">CCUG 54329</strain>
    </source>
</reference>
<dbReference type="Gene3D" id="1.10.10.10">
    <property type="entry name" value="Winged helix-like DNA-binding domain superfamily/Winged helix DNA-binding domain"/>
    <property type="match status" value="2"/>
</dbReference>
<keyword evidence="4" id="KW-0547">Nucleotide-binding</keyword>
<evidence type="ECO:0000259" key="3">
    <source>
        <dbReference type="PROSITE" id="PS51755"/>
    </source>
</evidence>
<accession>A0ABW3NYV1</accession>
<dbReference type="PRINTS" id="PR00364">
    <property type="entry name" value="DISEASERSIST"/>
</dbReference>
<dbReference type="PANTHER" id="PTHR47691:SF3">
    <property type="entry name" value="HTH-TYPE TRANSCRIPTIONAL REGULATOR RV0890C-RELATED"/>
    <property type="match status" value="1"/>
</dbReference>
<name>A0ABW3NYV1_9SPHN</name>
<dbReference type="InterPro" id="IPR011990">
    <property type="entry name" value="TPR-like_helical_dom_sf"/>
</dbReference>
<protein>
    <submittedName>
        <fullName evidence="4">ATP-binding protein</fullName>
    </submittedName>
</protein>
<dbReference type="Gene3D" id="1.25.40.10">
    <property type="entry name" value="Tetratricopeptide repeat domain"/>
    <property type="match status" value="1"/>
</dbReference>
<dbReference type="InterPro" id="IPR058852">
    <property type="entry name" value="HTH_77"/>
</dbReference>
<evidence type="ECO:0000256" key="1">
    <source>
        <dbReference type="ARBA" id="ARBA00023125"/>
    </source>
</evidence>
<dbReference type="InterPro" id="IPR036388">
    <property type="entry name" value="WH-like_DNA-bd_sf"/>
</dbReference>
<organism evidence="4 5">
    <name type="scientific">Sphingobium olei</name>
    <dbReference type="NCBI Taxonomy" id="420955"/>
    <lineage>
        <taxon>Bacteria</taxon>
        <taxon>Pseudomonadati</taxon>
        <taxon>Pseudomonadota</taxon>
        <taxon>Alphaproteobacteria</taxon>
        <taxon>Sphingomonadales</taxon>
        <taxon>Sphingomonadaceae</taxon>
        <taxon>Sphingobium</taxon>
    </lineage>
</organism>
<evidence type="ECO:0000313" key="5">
    <source>
        <dbReference type="Proteomes" id="UP001597203"/>
    </source>
</evidence>
<dbReference type="SUPFAM" id="SSF48452">
    <property type="entry name" value="TPR-like"/>
    <property type="match status" value="1"/>
</dbReference>
<dbReference type="PROSITE" id="PS51755">
    <property type="entry name" value="OMPR_PHOB"/>
    <property type="match status" value="1"/>
</dbReference>
<dbReference type="Proteomes" id="UP001597203">
    <property type="component" value="Unassembled WGS sequence"/>
</dbReference>
<dbReference type="Gene3D" id="3.40.50.300">
    <property type="entry name" value="P-loop containing nucleotide triphosphate hydrolases"/>
    <property type="match status" value="1"/>
</dbReference>
<feature type="domain" description="OmpR/PhoB-type" evidence="3">
    <location>
        <begin position="6"/>
        <end position="104"/>
    </location>
</feature>